<dbReference type="SMART" id="SM00184">
    <property type="entry name" value="RING"/>
    <property type="match status" value="1"/>
</dbReference>
<dbReference type="PANTHER" id="PTHR10044:SF139">
    <property type="entry name" value="DEATH-ASSOCIATED INHIBITOR OF APOPTOSIS 2"/>
    <property type="match status" value="1"/>
</dbReference>
<reference evidence="7 8" key="1">
    <citation type="submission" date="2019-01" db="EMBL/GenBank/DDBJ databases">
        <title>A draft genome assembly of the solar-powered sea slug Elysia chlorotica.</title>
        <authorList>
            <person name="Cai H."/>
            <person name="Li Q."/>
            <person name="Fang X."/>
            <person name="Li J."/>
            <person name="Curtis N.E."/>
            <person name="Altenburger A."/>
            <person name="Shibata T."/>
            <person name="Feng M."/>
            <person name="Maeda T."/>
            <person name="Schwartz J.A."/>
            <person name="Shigenobu S."/>
            <person name="Lundholm N."/>
            <person name="Nishiyama T."/>
            <person name="Yang H."/>
            <person name="Hasebe M."/>
            <person name="Li S."/>
            <person name="Pierce S.K."/>
            <person name="Wang J."/>
        </authorList>
    </citation>
    <scope>NUCLEOTIDE SEQUENCE [LARGE SCALE GENOMIC DNA]</scope>
    <source>
        <strain evidence="7">EC2010</strain>
        <tissue evidence="7">Whole organism of an adult</tissue>
    </source>
</reference>
<dbReference type="SMART" id="SM00238">
    <property type="entry name" value="BIR"/>
    <property type="match status" value="2"/>
</dbReference>
<dbReference type="PROSITE" id="PS50143">
    <property type="entry name" value="BIR_REPEAT_2"/>
    <property type="match status" value="2"/>
</dbReference>
<dbReference type="Pfam" id="PF13920">
    <property type="entry name" value="zf-C3HC4_3"/>
    <property type="match status" value="1"/>
</dbReference>
<dbReference type="CDD" id="cd16713">
    <property type="entry name" value="RING-HC_BIRC2_3_7"/>
    <property type="match status" value="1"/>
</dbReference>
<dbReference type="Gene3D" id="1.10.1170.10">
    <property type="entry name" value="Inhibitor Of Apoptosis Protein (2mihbC-IAP-1), Chain A"/>
    <property type="match status" value="2"/>
</dbReference>
<dbReference type="GO" id="GO:0008270">
    <property type="term" value="F:zinc ion binding"/>
    <property type="evidence" value="ECO:0007669"/>
    <property type="project" value="UniProtKB-KW"/>
</dbReference>
<protein>
    <recommendedName>
        <fullName evidence="6">RING-type domain-containing protein</fullName>
    </recommendedName>
</protein>
<keyword evidence="4" id="KW-0862">Zinc</keyword>
<dbReference type="InterPro" id="IPR013083">
    <property type="entry name" value="Znf_RING/FYVE/PHD"/>
</dbReference>
<sequence>PHNPTDVRGIPWTWFRDEKRRLQTFAIYPSDTKKSAILLAEAGFVYIGSGRDSDDSVICFDCKIIKRNWLEFEDIKETHRTMSPTCGMVLGTAQNISFGRMQQATNLNAIASSVSDRNVSDGGSDPSRLGIITERPKRCEYAVRVKRLESFGEWPADHHINKEDLADAGYYYAGYGDCARCFYCGGGLRNWEQDDDVWVEHARWFPKCAFIRQRLGKVFIDTVAHLARTKDNISFMEVVTEMKIDPAVFQIDSKETPLKNDAAVLAVKEMGYREKDILSTAANLKESGQILSADVLFTALEEKGVQRLKGNMYLKENSFSISVNRNKAKDEELLGSLKQKNDVLRLQTLCKICMDKEVAIVFLPCGHLVCCTECAAAMKDCPVCRSQVKGVVRAFMG</sequence>
<evidence type="ECO:0000256" key="4">
    <source>
        <dbReference type="ARBA" id="ARBA00022833"/>
    </source>
</evidence>
<dbReference type="SUPFAM" id="SSF57924">
    <property type="entry name" value="Inhibitor of apoptosis (IAP) repeat"/>
    <property type="match status" value="2"/>
</dbReference>
<dbReference type="AlphaFoldDB" id="A0A3S1AX79"/>
<gene>
    <name evidence="7" type="ORF">EGW08_022609</name>
</gene>
<evidence type="ECO:0000256" key="3">
    <source>
        <dbReference type="ARBA" id="ARBA00022771"/>
    </source>
</evidence>
<evidence type="ECO:0000256" key="5">
    <source>
        <dbReference type="PROSITE-ProRule" id="PRU00175"/>
    </source>
</evidence>
<accession>A0A3S1AX79</accession>
<evidence type="ECO:0000259" key="6">
    <source>
        <dbReference type="PROSITE" id="PS50089"/>
    </source>
</evidence>
<evidence type="ECO:0000256" key="2">
    <source>
        <dbReference type="ARBA" id="ARBA00022723"/>
    </source>
</evidence>
<name>A0A3S1AX79_ELYCH</name>
<dbReference type="EMBL" id="RQTK01001619">
    <property type="protein sequence ID" value="RUS69622.1"/>
    <property type="molecule type" value="Genomic_DNA"/>
</dbReference>
<dbReference type="GO" id="GO:0043027">
    <property type="term" value="F:cysteine-type endopeptidase inhibitor activity involved in apoptotic process"/>
    <property type="evidence" value="ECO:0007669"/>
    <property type="project" value="TreeGrafter"/>
</dbReference>
<dbReference type="Gene3D" id="3.30.40.10">
    <property type="entry name" value="Zinc/RING finger domain, C3HC4 (zinc finger)"/>
    <property type="match status" value="1"/>
</dbReference>
<dbReference type="OrthoDB" id="4034597at2759"/>
<evidence type="ECO:0000256" key="1">
    <source>
        <dbReference type="ARBA" id="ARBA00006672"/>
    </source>
</evidence>
<feature type="domain" description="RING-type" evidence="6">
    <location>
        <begin position="350"/>
        <end position="385"/>
    </location>
</feature>
<dbReference type="GO" id="GO:0051726">
    <property type="term" value="P:regulation of cell cycle"/>
    <property type="evidence" value="ECO:0007669"/>
    <property type="project" value="TreeGrafter"/>
</dbReference>
<comment type="similarity">
    <text evidence="1">Belongs to the IAP family.</text>
</comment>
<dbReference type="InterPro" id="IPR001841">
    <property type="entry name" value="Znf_RING"/>
</dbReference>
<keyword evidence="8" id="KW-1185">Reference proteome</keyword>
<feature type="non-terminal residue" evidence="7">
    <location>
        <position position="1"/>
    </location>
</feature>
<dbReference type="PROSITE" id="PS50089">
    <property type="entry name" value="ZF_RING_2"/>
    <property type="match status" value="1"/>
</dbReference>
<comment type="caution">
    <text evidence="7">The sequence shown here is derived from an EMBL/GenBank/DDBJ whole genome shotgun (WGS) entry which is preliminary data.</text>
</comment>
<dbReference type="InterPro" id="IPR050784">
    <property type="entry name" value="IAP"/>
</dbReference>
<dbReference type="Proteomes" id="UP000271974">
    <property type="component" value="Unassembled WGS sequence"/>
</dbReference>
<dbReference type="GO" id="GO:0005634">
    <property type="term" value="C:nucleus"/>
    <property type="evidence" value="ECO:0007669"/>
    <property type="project" value="TreeGrafter"/>
</dbReference>
<dbReference type="PANTHER" id="PTHR10044">
    <property type="entry name" value="INHIBITOR OF APOPTOSIS"/>
    <property type="match status" value="1"/>
</dbReference>
<keyword evidence="3 5" id="KW-0863">Zinc-finger</keyword>
<keyword evidence="2" id="KW-0479">Metal-binding</keyword>
<dbReference type="FunFam" id="1.10.1170.10:FF:000002">
    <property type="entry name" value="Baculoviral IAP repeat containing 7"/>
    <property type="match status" value="1"/>
</dbReference>
<dbReference type="STRING" id="188477.A0A3S1AX79"/>
<dbReference type="GO" id="GO:0043066">
    <property type="term" value="P:negative regulation of apoptotic process"/>
    <property type="evidence" value="ECO:0007669"/>
    <property type="project" value="TreeGrafter"/>
</dbReference>
<dbReference type="Pfam" id="PF00653">
    <property type="entry name" value="BIR"/>
    <property type="match status" value="2"/>
</dbReference>
<organism evidence="7 8">
    <name type="scientific">Elysia chlorotica</name>
    <name type="common">Eastern emerald elysia</name>
    <name type="synonym">Sea slug</name>
    <dbReference type="NCBI Taxonomy" id="188477"/>
    <lineage>
        <taxon>Eukaryota</taxon>
        <taxon>Metazoa</taxon>
        <taxon>Spiralia</taxon>
        <taxon>Lophotrochozoa</taxon>
        <taxon>Mollusca</taxon>
        <taxon>Gastropoda</taxon>
        <taxon>Heterobranchia</taxon>
        <taxon>Euthyneura</taxon>
        <taxon>Panpulmonata</taxon>
        <taxon>Sacoglossa</taxon>
        <taxon>Placobranchoidea</taxon>
        <taxon>Plakobranchidae</taxon>
        <taxon>Elysia</taxon>
    </lineage>
</organism>
<dbReference type="CDD" id="cd00022">
    <property type="entry name" value="BIR"/>
    <property type="match status" value="1"/>
</dbReference>
<proteinExistence type="inferred from homology"/>
<evidence type="ECO:0000313" key="8">
    <source>
        <dbReference type="Proteomes" id="UP000271974"/>
    </source>
</evidence>
<dbReference type="InterPro" id="IPR001370">
    <property type="entry name" value="BIR_rpt"/>
</dbReference>
<evidence type="ECO:0000313" key="7">
    <source>
        <dbReference type="EMBL" id="RUS69622.1"/>
    </source>
</evidence>
<dbReference type="GO" id="GO:0005737">
    <property type="term" value="C:cytoplasm"/>
    <property type="evidence" value="ECO:0007669"/>
    <property type="project" value="TreeGrafter"/>
</dbReference>